<dbReference type="InterPro" id="IPR001482">
    <property type="entry name" value="T2SS/T4SS_dom"/>
</dbReference>
<dbReference type="GO" id="GO:0005886">
    <property type="term" value="C:plasma membrane"/>
    <property type="evidence" value="ECO:0007669"/>
    <property type="project" value="TreeGrafter"/>
</dbReference>
<dbReference type="GO" id="GO:0005524">
    <property type="term" value="F:ATP binding"/>
    <property type="evidence" value="ECO:0007669"/>
    <property type="project" value="UniProtKB-KW"/>
</dbReference>
<reference evidence="4" key="1">
    <citation type="journal article" date="2014" name="Front. Microbiol.">
        <title>High frequency of phylogenetically diverse reductive dehalogenase-homologous genes in deep subseafloor sedimentary metagenomes.</title>
        <authorList>
            <person name="Kawai M."/>
            <person name="Futagami T."/>
            <person name="Toyoda A."/>
            <person name="Takaki Y."/>
            <person name="Nishi S."/>
            <person name="Hori S."/>
            <person name="Arai W."/>
            <person name="Tsubouchi T."/>
            <person name="Morono Y."/>
            <person name="Uchiyama I."/>
            <person name="Ito T."/>
            <person name="Fujiyama A."/>
            <person name="Inagaki F."/>
            <person name="Takami H."/>
        </authorList>
    </citation>
    <scope>NUCLEOTIDE SEQUENCE</scope>
    <source>
        <strain evidence="4">Expedition CK06-06</strain>
    </source>
</reference>
<dbReference type="Gene3D" id="3.40.50.300">
    <property type="entry name" value="P-loop containing nucleotide triphosphate hydrolases"/>
    <property type="match status" value="1"/>
</dbReference>
<dbReference type="AlphaFoldDB" id="X1C2G2"/>
<dbReference type="PANTHER" id="PTHR30258:SF2">
    <property type="entry name" value="COMG OPERON PROTEIN 1"/>
    <property type="match status" value="1"/>
</dbReference>
<comment type="caution">
    <text evidence="4">The sequence shown here is derived from an EMBL/GenBank/DDBJ whole genome shotgun (WGS) entry which is preliminary data.</text>
</comment>
<keyword evidence="2" id="KW-0067">ATP-binding</keyword>
<proteinExistence type="predicted"/>
<sequence>NTGYRGRIGLFEIMAINDALRSTILQTQDAKQIDSQARAQGMTTLRQDGIQKVINGDTTMEDMLRVTQI</sequence>
<organism evidence="4">
    <name type="scientific">marine sediment metagenome</name>
    <dbReference type="NCBI Taxonomy" id="412755"/>
    <lineage>
        <taxon>unclassified sequences</taxon>
        <taxon>metagenomes</taxon>
        <taxon>ecological metagenomes</taxon>
    </lineage>
</organism>
<dbReference type="SUPFAM" id="SSF52540">
    <property type="entry name" value="P-loop containing nucleoside triphosphate hydrolases"/>
    <property type="match status" value="1"/>
</dbReference>
<evidence type="ECO:0000313" key="4">
    <source>
        <dbReference type="EMBL" id="GAG78571.1"/>
    </source>
</evidence>
<dbReference type="GO" id="GO:0016887">
    <property type="term" value="F:ATP hydrolysis activity"/>
    <property type="evidence" value="ECO:0007669"/>
    <property type="project" value="TreeGrafter"/>
</dbReference>
<evidence type="ECO:0000259" key="3">
    <source>
        <dbReference type="Pfam" id="PF00437"/>
    </source>
</evidence>
<feature type="non-terminal residue" evidence="4">
    <location>
        <position position="1"/>
    </location>
</feature>
<dbReference type="PANTHER" id="PTHR30258">
    <property type="entry name" value="TYPE II SECRETION SYSTEM PROTEIN GSPE-RELATED"/>
    <property type="match status" value="1"/>
</dbReference>
<evidence type="ECO:0000256" key="2">
    <source>
        <dbReference type="ARBA" id="ARBA00022840"/>
    </source>
</evidence>
<name>X1C2G2_9ZZZZ</name>
<keyword evidence="1" id="KW-0547">Nucleotide-binding</keyword>
<feature type="domain" description="Bacterial type II secretion system protein E" evidence="3">
    <location>
        <begin position="2"/>
        <end position="65"/>
    </location>
</feature>
<dbReference type="InterPro" id="IPR027417">
    <property type="entry name" value="P-loop_NTPase"/>
</dbReference>
<protein>
    <recommendedName>
        <fullName evidence="3">Bacterial type II secretion system protein E domain-containing protein</fullName>
    </recommendedName>
</protein>
<evidence type="ECO:0000256" key="1">
    <source>
        <dbReference type="ARBA" id="ARBA00022741"/>
    </source>
</evidence>
<gene>
    <name evidence="4" type="ORF">S01H4_33302</name>
</gene>
<dbReference type="EMBL" id="BART01017509">
    <property type="protein sequence ID" value="GAG78571.1"/>
    <property type="molecule type" value="Genomic_DNA"/>
</dbReference>
<accession>X1C2G2</accession>
<dbReference type="Pfam" id="PF00437">
    <property type="entry name" value="T2SSE"/>
    <property type="match status" value="1"/>
</dbReference>